<dbReference type="InterPro" id="IPR000866">
    <property type="entry name" value="AhpC/TSA"/>
</dbReference>
<dbReference type="SUPFAM" id="SSF52833">
    <property type="entry name" value="Thioredoxin-like"/>
    <property type="match status" value="1"/>
</dbReference>
<dbReference type="CDD" id="cd02969">
    <property type="entry name" value="PRX_like1"/>
    <property type="match status" value="1"/>
</dbReference>
<dbReference type="Proteomes" id="UP000297706">
    <property type="component" value="Unassembled WGS sequence"/>
</dbReference>
<keyword evidence="3" id="KW-1185">Reference proteome</keyword>
<dbReference type="RefSeq" id="WP_135278614.1">
    <property type="nucleotide sequence ID" value="NZ_PQVH01000013.1"/>
</dbReference>
<gene>
    <name evidence="2" type="ORF">C3Y98_10900</name>
</gene>
<reference evidence="2 3" key="1">
    <citation type="submission" date="2018-02" db="EMBL/GenBank/DDBJ databases">
        <title>A novel lanthanide dependent methylotroph, Methylotenera sp. La3113.</title>
        <authorList>
            <person name="Lv H."/>
            <person name="Tani A."/>
        </authorList>
    </citation>
    <scope>NUCLEOTIDE SEQUENCE [LARGE SCALE GENOMIC DNA]</scope>
    <source>
        <strain evidence="2 3">La3113</strain>
    </source>
</reference>
<sequence>MVSLNPPVCNFGQPAVDFDLLGVDGKRYTLANSAGKNGLLVMFICNHCPYVKAIKTRLVDDCRELLQYGINTIAIQSNDTENYPEDSFERMMEEAKLFNFPFPYVLDETQEVAKAYGAVCTPDFFGFNADLELQYRGRFDAAGRRQSDENHPRDLFNAMKLIAETGEGPKEQIASIGCSIKWFPQESI</sequence>
<proteinExistence type="predicted"/>
<name>A0A4Y9VPL4_9PROT</name>
<dbReference type="AlphaFoldDB" id="A0A4Y9VPL4"/>
<dbReference type="EMBL" id="PQVH01000013">
    <property type="protein sequence ID" value="TFW70369.1"/>
    <property type="molecule type" value="Genomic_DNA"/>
</dbReference>
<dbReference type="PANTHER" id="PTHR43640">
    <property type="entry name" value="OS07G0260300 PROTEIN"/>
    <property type="match status" value="1"/>
</dbReference>
<feature type="domain" description="Thioredoxin" evidence="1">
    <location>
        <begin position="9"/>
        <end position="161"/>
    </location>
</feature>
<dbReference type="PANTHER" id="PTHR43640:SF1">
    <property type="entry name" value="THIOREDOXIN-DEPENDENT PEROXIREDOXIN"/>
    <property type="match status" value="1"/>
</dbReference>
<protein>
    <submittedName>
        <fullName evidence="2">Thioredoxin family protein</fullName>
    </submittedName>
</protein>
<organism evidence="2 3">
    <name type="scientific">Methylotenera oryzisoli</name>
    <dbReference type="NCBI Taxonomy" id="2080758"/>
    <lineage>
        <taxon>Bacteria</taxon>
        <taxon>Pseudomonadati</taxon>
        <taxon>Pseudomonadota</taxon>
        <taxon>Betaproteobacteria</taxon>
        <taxon>Nitrosomonadales</taxon>
        <taxon>Methylophilaceae</taxon>
        <taxon>Methylotenera</taxon>
    </lineage>
</organism>
<dbReference type="PROSITE" id="PS51352">
    <property type="entry name" value="THIOREDOXIN_2"/>
    <property type="match status" value="1"/>
</dbReference>
<dbReference type="GO" id="GO:0016209">
    <property type="term" value="F:antioxidant activity"/>
    <property type="evidence" value="ECO:0007669"/>
    <property type="project" value="InterPro"/>
</dbReference>
<dbReference type="InterPro" id="IPR036249">
    <property type="entry name" value="Thioredoxin-like_sf"/>
</dbReference>
<dbReference type="InterPro" id="IPR047262">
    <property type="entry name" value="PRX-like1"/>
</dbReference>
<dbReference type="Gene3D" id="3.40.30.10">
    <property type="entry name" value="Glutaredoxin"/>
    <property type="match status" value="1"/>
</dbReference>
<dbReference type="GO" id="GO:0016491">
    <property type="term" value="F:oxidoreductase activity"/>
    <property type="evidence" value="ECO:0007669"/>
    <property type="project" value="InterPro"/>
</dbReference>
<comment type="caution">
    <text evidence="2">The sequence shown here is derived from an EMBL/GenBank/DDBJ whole genome shotgun (WGS) entry which is preliminary data.</text>
</comment>
<dbReference type="Pfam" id="PF00578">
    <property type="entry name" value="AhpC-TSA"/>
    <property type="match status" value="1"/>
</dbReference>
<evidence type="ECO:0000259" key="1">
    <source>
        <dbReference type="PROSITE" id="PS51352"/>
    </source>
</evidence>
<evidence type="ECO:0000313" key="3">
    <source>
        <dbReference type="Proteomes" id="UP000297706"/>
    </source>
</evidence>
<dbReference type="InterPro" id="IPR013766">
    <property type="entry name" value="Thioredoxin_domain"/>
</dbReference>
<dbReference type="OrthoDB" id="9809746at2"/>
<accession>A0A4Y9VPL4</accession>
<evidence type="ECO:0000313" key="2">
    <source>
        <dbReference type="EMBL" id="TFW70369.1"/>
    </source>
</evidence>